<feature type="domain" description="TonB C-terminal" evidence="11">
    <location>
        <begin position="160"/>
        <end position="250"/>
    </location>
</feature>
<keyword evidence="6" id="KW-0812">Transmembrane</keyword>
<feature type="signal peptide" evidence="10">
    <location>
        <begin position="1"/>
        <end position="21"/>
    </location>
</feature>
<dbReference type="Pfam" id="PF03544">
    <property type="entry name" value="TonB_C"/>
    <property type="match status" value="1"/>
</dbReference>
<dbReference type="GO" id="GO:0055085">
    <property type="term" value="P:transmembrane transport"/>
    <property type="evidence" value="ECO:0007669"/>
    <property type="project" value="InterPro"/>
</dbReference>
<keyword evidence="5" id="KW-0997">Cell inner membrane</keyword>
<evidence type="ECO:0000256" key="7">
    <source>
        <dbReference type="ARBA" id="ARBA00022927"/>
    </source>
</evidence>
<protein>
    <submittedName>
        <fullName evidence="12">TonB family C-terminal domain-containing protein</fullName>
    </submittedName>
</protein>
<dbReference type="EMBL" id="OCMT01000003">
    <property type="protein sequence ID" value="SOD18374.1"/>
    <property type="molecule type" value="Genomic_DNA"/>
</dbReference>
<keyword evidence="3" id="KW-0813">Transport</keyword>
<evidence type="ECO:0000256" key="4">
    <source>
        <dbReference type="ARBA" id="ARBA00022475"/>
    </source>
</evidence>
<proteinExistence type="inferred from homology"/>
<evidence type="ECO:0000313" key="12">
    <source>
        <dbReference type="EMBL" id="SOD18374.1"/>
    </source>
</evidence>
<dbReference type="OrthoDB" id="649093at2"/>
<dbReference type="PANTHER" id="PTHR33446">
    <property type="entry name" value="PROTEIN TONB-RELATED"/>
    <property type="match status" value="1"/>
</dbReference>
<sequence>MIRKIKLTAIIAFGISALCFAQGRTPDFAFKLENTSYIMNLSNGKAKAKNDTVFYNLYRIGKAQRIAKEIKHIVNKATGDTIKSGSYEVINNQIFFYQKEKNKATLLRLYTQNEKGLLTLQTAVASFVGPKVTAPAAPGISPSPSTDHLTKVDIQAEFPGGISKARQFIANNLKYPREAQENEIEGTVRVKFMVELDGSISNIEIVNKLGYGLDQEVIRVIKRMPKWAPAKNDGKPVRSYFTMPISFRVN</sequence>
<dbReference type="RefSeq" id="WP_097132791.1">
    <property type="nucleotide sequence ID" value="NZ_OCMT01000003.1"/>
</dbReference>
<dbReference type="GO" id="GO:0015031">
    <property type="term" value="P:protein transport"/>
    <property type="evidence" value="ECO:0007669"/>
    <property type="project" value="UniProtKB-KW"/>
</dbReference>
<dbReference type="InterPro" id="IPR003538">
    <property type="entry name" value="TonB"/>
</dbReference>
<dbReference type="Proteomes" id="UP000219281">
    <property type="component" value="Unassembled WGS sequence"/>
</dbReference>
<gene>
    <name evidence="12" type="ORF">SAMN06297358_2967</name>
</gene>
<dbReference type="GO" id="GO:0098797">
    <property type="term" value="C:plasma membrane protein complex"/>
    <property type="evidence" value="ECO:0007669"/>
    <property type="project" value="TreeGrafter"/>
</dbReference>
<dbReference type="PANTHER" id="PTHR33446:SF2">
    <property type="entry name" value="PROTEIN TONB"/>
    <property type="match status" value="1"/>
</dbReference>
<evidence type="ECO:0000256" key="8">
    <source>
        <dbReference type="ARBA" id="ARBA00022989"/>
    </source>
</evidence>
<reference evidence="13" key="1">
    <citation type="submission" date="2017-09" db="EMBL/GenBank/DDBJ databases">
        <authorList>
            <person name="Varghese N."/>
            <person name="Submissions S."/>
        </authorList>
    </citation>
    <scope>NUCLEOTIDE SEQUENCE [LARGE SCALE GENOMIC DNA]</scope>
    <source>
        <strain evidence="13">CGMCC 1.12803</strain>
    </source>
</reference>
<dbReference type="AlphaFoldDB" id="A0A286A8Y4"/>
<dbReference type="GO" id="GO:0015891">
    <property type="term" value="P:siderophore transport"/>
    <property type="evidence" value="ECO:0007669"/>
    <property type="project" value="InterPro"/>
</dbReference>
<comment type="similarity">
    <text evidence="2">Belongs to the TonB family.</text>
</comment>
<evidence type="ECO:0000256" key="1">
    <source>
        <dbReference type="ARBA" id="ARBA00004383"/>
    </source>
</evidence>
<evidence type="ECO:0000256" key="10">
    <source>
        <dbReference type="SAM" id="SignalP"/>
    </source>
</evidence>
<dbReference type="SUPFAM" id="SSF74653">
    <property type="entry name" value="TolA/TonB C-terminal domain"/>
    <property type="match status" value="1"/>
</dbReference>
<organism evidence="12 13">
    <name type="scientific">Pedobacter xixiisoli</name>
    <dbReference type="NCBI Taxonomy" id="1476464"/>
    <lineage>
        <taxon>Bacteria</taxon>
        <taxon>Pseudomonadati</taxon>
        <taxon>Bacteroidota</taxon>
        <taxon>Sphingobacteriia</taxon>
        <taxon>Sphingobacteriales</taxon>
        <taxon>Sphingobacteriaceae</taxon>
        <taxon>Pedobacter</taxon>
    </lineage>
</organism>
<dbReference type="GO" id="GO:0030288">
    <property type="term" value="C:outer membrane-bounded periplasmic space"/>
    <property type="evidence" value="ECO:0007669"/>
    <property type="project" value="InterPro"/>
</dbReference>
<dbReference type="GO" id="GO:0031992">
    <property type="term" value="F:energy transducer activity"/>
    <property type="evidence" value="ECO:0007669"/>
    <property type="project" value="InterPro"/>
</dbReference>
<feature type="chain" id="PRO_5012718778" evidence="10">
    <location>
        <begin position="22"/>
        <end position="250"/>
    </location>
</feature>
<evidence type="ECO:0000313" key="13">
    <source>
        <dbReference type="Proteomes" id="UP000219281"/>
    </source>
</evidence>
<dbReference type="PRINTS" id="PR01374">
    <property type="entry name" value="TONBPROTEIN"/>
</dbReference>
<dbReference type="NCBIfam" id="TIGR01352">
    <property type="entry name" value="tonB_Cterm"/>
    <property type="match status" value="1"/>
</dbReference>
<evidence type="ECO:0000256" key="9">
    <source>
        <dbReference type="ARBA" id="ARBA00023136"/>
    </source>
</evidence>
<evidence type="ECO:0000259" key="11">
    <source>
        <dbReference type="PROSITE" id="PS52015"/>
    </source>
</evidence>
<accession>A0A286A8Y4</accession>
<keyword evidence="7" id="KW-0653">Protein transport</keyword>
<dbReference type="InterPro" id="IPR051045">
    <property type="entry name" value="TonB-dependent_transducer"/>
</dbReference>
<evidence type="ECO:0000256" key="2">
    <source>
        <dbReference type="ARBA" id="ARBA00006555"/>
    </source>
</evidence>
<dbReference type="InterPro" id="IPR037682">
    <property type="entry name" value="TonB_C"/>
</dbReference>
<dbReference type="PROSITE" id="PS52015">
    <property type="entry name" value="TONB_CTD"/>
    <property type="match status" value="1"/>
</dbReference>
<name>A0A286A8Y4_9SPHI</name>
<evidence type="ECO:0000256" key="3">
    <source>
        <dbReference type="ARBA" id="ARBA00022448"/>
    </source>
</evidence>
<dbReference type="Gene3D" id="3.30.1150.10">
    <property type="match status" value="1"/>
</dbReference>
<comment type="subcellular location">
    <subcellularLocation>
        <location evidence="1">Cell inner membrane</location>
        <topology evidence="1">Single-pass membrane protein</topology>
        <orientation evidence="1">Periplasmic side</orientation>
    </subcellularLocation>
</comment>
<dbReference type="InterPro" id="IPR006260">
    <property type="entry name" value="TonB/TolA_C"/>
</dbReference>
<keyword evidence="9" id="KW-0472">Membrane</keyword>
<evidence type="ECO:0000256" key="5">
    <source>
        <dbReference type="ARBA" id="ARBA00022519"/>
    </source>
</evidence>
<keyword evidence="4" id="KW-1003">Cell membrane</keyword>
<keyword evidence="8" id="KW-1133">Transmembrane helix</keyword>
<keyword evidence="10" id="KW-0732">Signal</keyword>
<evidence type="ECO:0000256" key="6">
    <source>
        <dbReference type="ARBA" id="ARBA00022692"/>
    </source>
</evidence>
<keyword evidence="13" id="KW-1185">Reference proteome</keyword>